<organism evidence="2 3">
    <name type="scientific">Serendipita vermifera MAFF 305830</name>
    <dbReference type="NCBI Taxonomy" id="933852"/>
    <lineage>
        <taxon>Eukaryota</taxon>
        <taxon>Fungi</taxon>
        <taxon>Dikarya</taxon>
        <taxon>Basidiomycota</taxon>
        <taxon>Agaricomycotina</taxon>
        <taxon>Agaricomycetes</taxon>
        <taxon>Sebacinales</taxon>
        <taxon>Serendipitaceae</taxon>
        <taxon>Serendipita</taxon>
    </lineage>
</organism>
<keyword evidence="3" id="KW-1185">Reference proteome</keyword>
<evidence type="ECO:0000313" key="3">
    <source>
        <dbReference type="Proteomes" id="UP000054097"/>
    </source>
</evidence>
<dbReference type="AlphaFoldDB" id="A0A0C3AMP0"/>
<accession>A0A0C3AMP0</accession>
<dbReference type="OrthoDB" id="3182339at2759"/>
<dbReference type="HOGENOM" id="CLU_070843_0_0_1"/>
<sequence>MLPRGSNITTDALRAWDIIPKMFKSMLMIHSSGVLAKSAIENELKNMRVGDVVPIYVACQNAGIIFRKRSTTELTFECFEVAIPNEVITNTTGKVVVQYPANARLVVQNSDELLSALANAISFLASQHIEEVFPGAEKKDAEHEDVWDTPSPRYITEFLAGYIRAVGPTSESAASDRETVFIQKRIDDRVITSGTRKQPWRRSPMWLLIRVALQTTLEDLKVAGGEGYKAFQAFFMAYLLQRFLESKLEVVPDDIVHWMNRKLARRMWKL</sequence>
<feature type="non-terminal residue" evidence="2">
    <location>
        <position position="270"/>
    </location>
</feature>
<feature type="domain" description="DUF6606" evidence="1">
    <location>
        <begin position="10"/>
        <end position="241"/>
    </location>
</feature>
<dbReference type="InterPro" id="IPR046541">
    <property type="entry name" value="DUF6606"/>
</dbReference>
<dbReference type="EMBL" id="KN824424">
    <property type="protein sequence ID" value="KIM20546.1"/>
    <property type="molecule type" value="Genomic_DNA"/>
</dbReference>
<evidence type="ECO:0000259" key="1">
    <source>
        <dbReference type="Pfam" id="PF20255"/>
    </source>
</evidence>
<protein>
    <recommendedName>
        <fullName evidence="1">DUF6606 domain-containing protein</fullName>
    </recommendedName>
</protein>
<dbReference type="Pfam" id="PF20255">
    <property type="entry name" value="DUF6606"/>
    <property type="match status" value="1"/>
</dbReference>
<gene>
    <name evidence="2" type="ORF">M408DRAFT_81828</name>
</gene>
<dbReference type="STRING" id="933852.A0A0C3AMP0"/>
<name>A0A0C3AMP0_SERVB</name>
<reference evidence="2 3" key="1">
    <citation type="submission" date="2014-04" db="EMBL/GenBank/DDBJ databases">
        <authorList>
            <consortium name="DOE Joint Genome Institute"/>
            <person name="Kuo A."/>
            <person name="Zuccaro A."/>
            <person name="Kohler A."/>
            <person name="Nagy L.G."/>
            <person name="Floudas D."/>
            <person name="Copeland A."/>
            <person name="Barry K.W."/>
            <person name="Cichocki N."/>
            <person name="Veneault-Fourrey C."/>
            <person name="LaButti K."/>
            <person name="Lindquist E.A."/>
            <person name="Lipzen A."/>
            <person name="Lundell T."/>
            <person name="Morin E."/>
            <person name="Murat C."/>
            <person name="Sun H."/>
            <person name="Tunlid A."/>
            <person name="Henrissat B."/>
            <person name="Grigoriev I.V."/>
            <person name="Hibbett D.S."/>
            <person name="Martin F."/>
            <person name="Nordberg H.P."/>
            <person name="Cantor M.N."/>
            <person name="Hua S.X."/>
        </authorList>
    </citation>
    <scope>NUCLEOTIDE SEQUENCE [LARGE SCALE GENOMIC DNA]</scope>
    <source>
        <strain evidence="2 3">MAFF 305830</strain>
    </source>
</reference>
<dbReference type="Proteomes" id="UP000054097">
    <property type="component" value="Unassembled WGS sequence"/>
</dbReference>
<proteinExistence type="predicted"/>
<evidence type="ECO:0000313" key="2">
    <source>
        <dbReference type="EMBL" id="KIM20546.1"/>
    </source>
</evidence>
<reference evidence="3" key="2">
    <citation type="submission" date="2015-01" db="EMBL/GenBank/DDBJ databases">
        <title>Evolutionary Origins and Diversification of the Mycorrhizal Mutualists.</title>
        <authorList>
            <consortium name="DOE Joint Genome Institute"/>
            <consortium name="Mycorrhizal Genomics Consortium"/>
            <person name="Kohler A."/>
            <person name="Kuo A."/>
            <person name="Nagy L.G."/>
            <person name="Floudas D."/>
            <person name="Copeland A."/>
            <person name="Barry K.W."/>
            <person name="Cichocki N."/>
            <person name="Veneault-Fourrey C."/>
            <person name="LaButti K."/>
            <person name="Lindquist E.A."/>
            <person name="Lipzen A."/>
            <person name="Lundell T."/>
            <person name="Morin E."/>
            <person name="Murat C."/>
            <person name="Riley R."/>
            <person name="Ohm R."/>
            <person name="Sun H."/>
            <person name="Tunlid A."/>
            <person name="Henrissat B."/>
            <person name="Grigoriev I.V."/>
            <person name="Hibbett D.S."/>
            <person name="Martin F."/>
        </authorList>
    </citation>
    <scope>NUCLEOTIDE SEQUENCE [LARGE SCALE GENOMIC DNA]</scope>
    <source>
        <strain evidence="3">MAFF 305830</strain>
    </source>
</reference>